<organism evidence="1 2">
    <name type="scientific">Strongyloides papillosus</name>
    <name type="common">Intestinal threadworm</name>
    <dbReference type="NCBI Taxonomy" id="174720"/>
    <lineage>
        <taxon>Eukaryota</taxon>
        <taxon>Metazoa</taxon>
        <taxon>Ecdysozoa</taxon>
        <taxon>Nematoda</taxon>
        <taxon>Chromadorea</taxon>
        <taxon>Rhabditida</taxon>
        <taxon>Tylenchina</taxon>
        <taxon>Panagrolaimomorpha</taxon>
        <taxon>Strongyloidoidea</taxon>
        <taxon>Strongyloididae</taxon>
        <taxon>Strongyloides</taxon>
    </lineage>
</organism>
<dbReference type="Proteomes" id="UP000046392">
    <property type="component" value="Unplaced"/>
</dbReference>
<evidence type="ECO:0000313" key="1">
    <source>
        <dbReference type="Proteomes" id="UP000046392"/>
    </source>
</evidence>
<evidence type="ECO:0000313" key="2">
    <source>
        <dbReference type="WBParaSite" id="SPAL_0001522300.1"/>
    </source>
</evidence>
<proteinExistence type="predicted"/>
<keyword evidence="1" id="KW-1185">Reference proteome</keyword>
<protein>
    <submittedName>
        <fullName evidence="2">Helicase ATP-binding domain-containing protein</fullName>
    </submittedName>
</protein>
<dbReference type="AlphaFoldDB" id="A0A0N5CBF7"/>
<sequence>MDHNITFDDAVEGFRIAAIKYYEQNILVSGKTNTGKSSTVYLGVAVHYISHNNNGEILQQVSQSNTQSNFNVKSNICGFHDEVVQDDFRAFLFIMNYKTDTCRENVRTMRFMLPTLNIITLTGSLNWGILKNSIMKADVILIKWDQLFHFHNVMRSTKFKNLRFFTMDECITMTSDHQIASIEIFMKEHFYCHLIQMIMVSCSFSNDKIAALRKIIGTDYARIDLTRCLTVSRISPPQRLENLYKPFRG</sequence>
<dbReference type="SUPFAM" id="SSF52540">
    <property type="entry name" value="P-loop containing nucleoside triphosphate hydrolases"/>
    <property type="match status" value="1"/>
</dbReference>
<reference evidence="2" key="1">
    <citation type="submission" date="2017-02" db="UniProtKB">
        <authorList>
            <consortium name="WormBaseParasite"/>
        </authorList>
    </citation>
    <scope>IDENTIFICATION</scope>
</reference>
<dbReference type="Gene3D" id="3.40.50.300">
    <property type="entry name" value="P-loop containing nucleotide triphosphate hydrolases"/>
    <property type="match status" value="1"/>
</dbReference>
<name>A0A0N5CBF7_STREA</name>
<dbReference type="WBParaSite" id="SPAL_0001522300.1">
    <property type="protein sequence ID" value="SPAL_0001522300.1"/>
    <property type="gene ID" value="SPAL_0001522300"/>
</dbReference>
<accession>A0A0N5CBF7</accession>
<dbReference type="InterPro" id="IPR027417">
    <property type="entry name" value="P-loop_NTPase"/>
</dbReference>